<gene>
    <name evidence="4" type="ORF">E2626_15525</name>
</gene>
<dbReference type="Pfam" id="PF09860">
    <property type="entry name" value="DUF2087"/>
    <property type="match status" value="1"/>
</dbReference>
<reference evidence="4 5" key="1">
    <citation type="submission" date="2019-03" db="EMBL/GenBank/DDBJ databases">
        <authorList>
            <person name="Yang Y."/>
        </authorList>
    </citation>
    <scope>NUCLEOTIDE SEQUENCE [LARGE SCALE GENOMIC DNA]</scope>
    <source>
        <strain evidence="4 5">ASL-1</strain>
    </source>
</reference>
<keyword evidence="5" id="KW-1185">Reference proteome</keyword>
<dbReference type="InterPro" id="IPR016032">
    <property type="entry name" value="Sig_transdc_resp-reg_C-effctor"/>
</dbReference>
<evidence type="ECO:0000259" key="3">
    <source>
        <dbReference type="Pfam" id="PF09860"/>
    </source>
</evidence>
<proteinExistence type="predicted"/>
<evidence type="ECO:0000256" key="1">
    <source>
        <dbReference type="ARBA" id="ARBA00023015"/>
    </source>
</evidence>
<dbReference type="RefSeq" id="WP_134382917.1">
    <property type="nucleotide sequence ID" value="NZ_SORX01000013.1"/>
</dbReference>
<dbReference type="GO" id="GO:0006355">
    <property type="term" value="P:regulation of DNA-templated transcription"/>
    <property type="evidence" value="ECO:0007669"/>
    <property type="project" value="InterPro"/>
</dbReference>
<evidence type="ECO:0000313" key="4">
    <source>
        <dbReference type="EMBL" id="TFD98320.1"/>
    </source>
</evidence>
<comment type="caution">
    <text evidence="4">The sequence shown here is derived from an EMBL/GenBank/DDBJ whole genome shotgun (WGS) entry which is preliminary data.</text>
</comment>
<dbReference type="InterPro" id="IPR036388">
    <property type="entry name" value="WH-like_DNA-bd_sf"/>
</dbReference>
<accession>A0A4Y8LB98</accession>
<evidence type="ECO:0000256" key="2">
    <source>
        <dbReference type="ARBA" id="ARBA00023163"/>
    </source>
</evidence>
<feature type="domain" description="DUF2087" evidence="3">
    <location>
        <begin position="179"/>
        <end position="246"/>
    </location>
</feature>
<name>A0A4Y8LB98_9BACL</name>
<dbReference type="Gene3D" id="1.10.10.10">
    <property type="entry name" value="Winged helix-like DNA-binding domain superfamily/Winged helix DNA-binding domain"/>
    <property type="match status" value="1"/>
</dbReference>
<protein>
    <submittedName>
        <fullName evidence="4">DUF2087 domain-containing protein</fullName>
    </submittedName>
</protein>
<dbReference type="GO" id="GO:0003677">
    <property type="term" value="F:DNA binding"/>
    <property type="evidence" value="ECO:0007669"/>
    <property type="project" value="InterPro"/>
</dbReference>
<dbReference type="InterPro" id="IPR018656">
    <property type="entry name" value="DUF2087"/>
</dbReference>
<keyword evidence="2" id="KW-0804">Transcription</keyword>
<sequence>MFVLSELFWEASVEELARGVKQVEGAYHCLICGERFEEGEVFPIGERFFEASKATEYHVITDHESMFVYLMNMDKKYTGLSDHQKELLSYFKQGVSDKEAAKQIGGSPSTIRNHRFKFKEKEKQARVFLALMQLLKEDAGPESLVQIHRGATMVDERYAITSEEQEKVLKTYFKEDGSLNQFPSKEKRKIIVLQHLLKRFTAGQQYTEREVNEVLKKAYADFVTIRRYFIEYGFMDRNQDGSAYWVKS</sequence>
<dbReference type="EMBL" id="SORX01000013">
    <property type="protein sequence ID" value="TFD98320.1"/>
    <property type="molecule type" value="Genomic_DNA"/>
</dbReference>
<dbReference type="OrthoDB" id="9789954at2"/>
<evidence type="ECO:0000313" key="5">
    <source>
        <dbReference type="Proteomes" id="UP000297776"/>
    </source>
</evidence>
<keyword evidence="1" id="KW-0805">Transcription regulation</keyword>
<dbReference type="AlphaFoldDB" id="A0A4Y8LB98"/>
<organism evidence="4 5">
    <name type="scientific">Jeotgalibacillus salarius</name>
    <dbReference type="NCBI Taxonomy" id="546023"/>
    <lineage>
        <taxon>Bacteria</taxon>
        <taxon>Bacillati</taxon>
        <taxon>Bacillota</taxon>
        <taxon>Bacilli</taxon>
        <taxon>Bacillales</taxon>
        <taxon>Caryophanaceae</taxon>
        <taxon>Jeotgalibacillus</taxon>
    </lineage>
</organism>
<dbReference type="SUPFAM" id="SSF46894">
    <property type="entry name" value="C-terminal effector domain of the bipartite response regulators"/>
    <property type="match status" value="1"/>
</dbReference>
<dbReference type="Proteomes" id="UP000297776">
    <property type="component" value="Unassembled WGS sequence"/>
</dbReference>